<comment type="caution">
    <text evidence="1">The sequence shown here is derived from an EMBL/GenBank/DDBJ whole genome shotgun (WGS) entry which is preliminary data.</text>
</comment>
<protein>
    <submittedName>
        <fullName evidence="1">Uncharacterized protein</fullName>
    </submittedName>
</protein>
<dbReference type="InterPro" id="IPR008615">
    <property type="entry name" value="FNIP"/>
</dbReference>
<evidence type="ECO:0000313" key="1">
    <source>
        <dbReference type="EMBL" id="CAJ1407191.1"/>
    </source>
</evidence>
<keyword evidence="2" id="KW-1185">Reference proteome</keyword>
<dbReference type="Pfam" id="PF05725">
    <property type="entry name" value="FNIP"/>
    <property type="match status" value="11"/>
</dbReference>
<reference evidence="1" key="1">
    <citation type="submission" date="2023-08" db="EMBL/GenBank/DDBJ databases">
        <authorList>
            <person name="Chen Y."/>
            <person name="Shah S."/>
            <person name="Dougan E. K."/>
            <person name="Thang M."/>
            <person name="Chan C."/>
        </authorList>
    </citation>
    <scope>NUCLEOTIDE SEQUENCE</scope>
</reference>
<dbReference type="PANTHER" id="PTHR32134">
    <property type="entry name" value="FNIP REPEAT-CONTAINING PROTEIN"/>
    <property type="match status" value="1"/>
</dbReference>
<dbReference type="Proteomes" id="UP001178507">
    <property type="component" value="Unassembled WGS sequence"/>
</dbReference>
<evidence type="ECO:0000313" key="2">
    <source>
        <dbReference type="Proteomes" id="UP001178507"/>
    </source>
</evidence>
<sequence length="1554" mass="176238">MQERRKLGALHCFSVHRVAKLAAQRMAELEGQLVARGRAREESLHGMVTHTQRAWSTHLLLRSARAPLRPAFRGWAEARASAAWEAARRRRSLELLARDAKQELLRCLLLWHWVQERSHARRQLSARLSGAFERRSWRQKQVLCQLLAAWRRRLCHRGWVSVLGRARPLNQAWFWAWRLASRRAARRQAGGLLAFQRHSLRGAWLTWRWRIQLARSVRHLARGLPREASAASFLLAWRMDARSTARLRHWQSTSRYLAEGREECRRRGVLLACIAAWRLRLAQHLRQVELQRANASRVLSAWHAAAQSRRLARERTAEREILVAQLGRLSAHRRRWARRALSCWRSAAQRFRAATARRRSRLLRCAFHALRGVHALGLWARERETARKQYLSRLSSARFQHAAALFHAWHLRSLRRRVLRLPHGFQRQGLTTAVLTCWRSHTRLRHSAARRPFPRDFAALVLRLWRRTAGRLARRLEASAPRQAPFLLELMVRWAAEARRSSHLRRGLSWAAAAWRSRALWRAWESWSRQPLVRRQRDALTRARRWMVETVSARNSQCLLRALLGMQQYAQRKRQARSLQSFSRPRGYSWLLSSAWHAWLRCTQKGAISRRAGLRAVRLAALAAVCRAWRGAVAEARRSGLDARSEELAERLQSVELLHVKFRTWLDSSLREQLQHRERHACRQSLRSALLAWQGLAQAQRRSTCLQKLLDRQLGKSAWTAIFLWRLAVVQSRRVRTSLTLASLQRLRSTLLAWRDLLRARRCTACLQTLLDKEFCRSLGTMLFLWHSVARRKRSGAASAALASLQLDASAGAKCCVRPFWLGVWVAAEASGLRWSKFFDSRLPPVCVWVHGILGVGGMARLAGAVAPGPAVRPWFPGGDKRRSDLAHPKLQEPGVQIQAKLGKRFPAGTRRNTGVDLMDFELCITGLDGSELRVECREDMLGRELLRIVRDHLPLKPGCCVQLGVGGAKVLANKTLGAQNLRSDTLVTYAYARVSVKEALQGLQGEVDAEEALYGVTHLSLGPFSEHILQGVTLPSSLQSLVLGEDFNGRLQGVAFPRDLHSLTFGSRFNRGLEGVALGSLASLTLGKDFNQSLLGVLPDSLQDLTLGDGFNQSLDGVQLPSLQSLTFGQEFNQPLPELPNTLVSLTFGWAFDRSLEGVSLPSSLQRLTFGIGFNQFLQNVAFPSGLQELTLGYEFNQPLKRVSLPDSLQRLVFGNNFNQTLQGVRLPISLQELTFGYNFNQSLQGVTLPDFLQNLTFGYNFNQTLEGMMLPTSLQSLTFGKEFNQHLLGVTFPSSLSSLTFSSAFQDIMHGVQLPRSLQSLAFDRSFNQRLEGDLLLNASLQHLTFGWSFNQSLHRLTLPESLQTLTFDWSFNHGLHGVRFPSGLQSLIFGRQFNQPLQGVTLPDNLKSLTFGDSFNIRMHGVTLPSGLQSLTFGRQFNQSLQEVVLPSSLECLTFGQNFNQGLEGVRLPSLRSLTFGEQFNQSLRAINWPSTLQSLTFELCFRQSLHGVVLPSSLQNLTLGINFTQPWQEITLHSNLHRLSARGCVVGCDA</sequence>
<name>A0AA36JLC6_9DINO</name>
<dbReference type="EMBL" id="CAUJNA010003661">
    <property type="protein sequence ID" value="CAJ1407191.1"/>
    <property type="molecule type" value="Genomic_DNA"/>
</dbReference>
<dbReference type="InterPro" id="IPR032675">
    <property type="entry name" value="LRR_dom_sf"/>
</dbReference>
<dbReference type="PANTHER" id="PTHR32134:SF169">
    <property type="entry name" value="FNIP REPEAT-CONTAINING PROTEIN-RELATED"/>
    <property type="match status" value="1"/>
</dbReference>
<accession>A0AA36JLC6</accession>
<dbReference type="Gene3D" id="3.80.10.10">
    <property type="entry name" value="Ribonuclease Inhibitor"/>
    <property type="match status" value="1"/>
</dbReference>
<dbReference type="InterPro" id="IPR051251">
    <property type="entry name" value="STK_FNIP-Repeat"/>
</dbReference>
<gene>
    <name evidence="1" type="ORF">EVOR1521_LOCUS28958</name>
</gene>
<proteinExistence type="predicted"/>
<dbReference type="SUPFAM" id="SSF52058">
    <property type="entry name" value="L domain-like"/>
    <property type="match status" value="2"/>
</dbReference>
<organism evidence="1 2">
    <name type="scientific">Effrenium voratum</name>
    <dbReference type="NCBI Taxonomy" id="2562239"/>
    <lineage>
        <taxon>Eukaryota</taxon>
        <taxon>Sar</taxon>
        <taxon>Alveolata</taxon>
        <taxon>Dinophyceae</taxon>
        <taxon>Suessiales</taxon>
        <taxon>Symbiodiniaceae</taxon>
        <taxon>Effrenium</taxon>
    </lineage>
</organism>